<dbReference type="InterPro" id="IPR056884">
    <property type="entry name" value="NPHP3-like_N"/>
</dbReference>
<dbReference type="AlphaFoldDB" id="A0A0F2LVN9"/>
<dbReference type="GeneID" id="27663200"/>
<protein>
    <recommendedName>
        <fullName evidence="3">Nephrocystin 3-like N-terminal domain-containing protein</fullName>
    </recommendedName>
</protein>
<evidence type="ECO:0000256" key="1">
    <source>
        <dbReference type="ARBA" id="ARBA00022737"/>
    </source>
</evidence>
<gene>
    <name evidence="4" type="ORF">SPSK_00991</name>
</gene>
<feature type="domain" description="Nephrocystin 3-like N-terminal" evidence="3">
    <location>
        <begin position="309"/>
        <end position="482"/>
    </location>
</feature>
<dbReference type="OrthoDB" id="5086500at2759"/>
<accession>A0A0F2LVN9</accession>
<dbReference type="VEuPathDB" id="FungiDB:SPSK_00991"/>
<dbReference type="PANTHER" id="PTHR10039:SF5">
    <property type="entry name" value="NACHT DOMAIN-CONTAINING PROTEIN"/>
    <property type="match status" value="1"/>
</dbReference>
<dbReference type="SUPFAM" id="SSF52540">
    <property type="entry name" value="P-loop containing nucleoside triphosphate hydrolases"/>
    <property type="match status" value="1"/>
</dbReference>
<reference evidence="4 5" key="1">
    <citation type="journal article" date="2014" name="BMC Genomics">
        <title>Comparative genomics of the major fungal agents of human and animal Sporotrichosis: Sporothrix schenckii and Sporothrix brasiliensis.</title>
        <authorList>
            <person name="Teixeira M.M."/>
            <person name="de Almeida L.G."/>
            <person name="Kubitschek-Barreira P."/>
            <person name="Alves F.L."/>
            <person name="Kioshima E.S."/>
            <person name="Abadio A.K."/>
            <person name="Fernandes L."/>
            <person name="Derengowski L.S."/>
            <person name="Ferreira K.S."/>
            <person name="Souza R.C."/>
            <person name="Ruiz J.C."/>
            <person name="de Andrade N.C."/>
            <person name="Paes H.C."/>
            <person name="Nicola A.M."/>
            <person name="Albuquerque P."/>
            <person name="Gerber A.L."/>
            <person name="Martins V.P."/>
            <person name="Peconick L.D."/>
            <person name="Neto A.V."/>
            <person name="Chaucanez C.B."/>
            <person name="Silva P.A."/>
            <person name="Cunha O.L."/>
            <person name="de Oliveira F.F."/>
            <person name="dos Santos T.C."/>
            <person name="Barros A.L."/>
            <person name="Soares M.A."/>
            <person name="de Oliveira L.M."/>
            <person name="Marini M.M."/>
            <person name="Villalobos-Duno H."/>
            <person name="Cunha M.M."/>
            <person name="de Hoog S."/>
            <person name="da Silveira J.F."/>
            <person name="Henrissat B."/>
            <person name="Nino-Vega G.A."/>
            <person name="Cisalpino P.S."/>
            <person name="Mora-Montes H.M."/>
            <person name="Almeida S.R."/>
            <person name="Stajich J.E."/>
            <person name="Lopes-Bezerra L.M."/>
            <person name="Vasconcelos A.T."/>
            <person name="Felipe M.S."/>
        </authorList>
    </citation>
    <scope>NUCLEOTIDE SEQUENCE [LARGE SCALE GENOMIC DNA]</scope>
    <source>
        <strain evidence="4 5">1099-18</strain>
    </source>
</reference>
<dbReference type="KEGG" id="ssck:SPSK_00991"/>
<feature type="compositionally biased region" description="Basic and acidic residues" evidence="2">
    <location>
        <begin position="274"/>
        <end position="285"/>
    </location>
</feature>
<sequence>MEALAVFGIACNVIQVIDFTRETIAICKEIYNSGVYFDRDGYVDKVAHKYEGLCYELQLKLKDEGDDFDPHARELLDIARDCLRASNKLKIAAGKLSHSAKGNALRSLFSGVSAKWKEGRLTKLEADINKHQARMESHLLMKQNAKFYALESTLRIFIANIAQGQKSIEHLIEAQKSAINVHISEEVAAQTNAIKEHITREFETNKPRTYDAIDDAQQAYEKLMKSLRCDGLNDRKSQVVLSHTGTFEWIYDSNKWTSRPGTSNDKFTNGTTENGHEQHIDDHSSHTCGPASSARFSCFPCWLVGVPGSPYWLCGKAGSGKSTLVKFLMSHKNTIRLLEKAHGPTLIVAHFFWLSGSPIQRSLRGVALSLLSQLLSQIEIENEQEEVVMEPTRRRWTQEAVGAILRAVPSASRKVSAQDWSYEELCGATEALLEASPSTVCIFLDGLDEADMDVQSASPKPVLSFVDKLCRLPRVKVCISSRPEPAFHSKYYKDPQLLVQNLTRDDIMAYVVDNFESQLPPSWNEDDHNKSMVQDLAAKVCEYSDGVFLWVRLVMRSLLQGLVNGDTLTQLHERLELLPRDINKLYQNMWDRLDEGDQQIYQREAALYINMALDRLQISSYIPLGDAKAEPPLSDIQLYAANHLGEVQSLFANPSRHSIQTIQSQSAKFGKRIETLTAGLLEVATVASSSLKIGQIGFIHRSAKEFFVNTVEGQRLLAADTTTKAWRLDGILRGILCRKWIDWFEKESSISLKSPLQFKVIYDFMWAVVGAFHNGYVDRQQQLSLIHLCERAFFASNQLTGRRIKAVEWKHPDENFLGPLIETHDFTDFIIRLGDPELLVSCLGADLDDTERLMRVADSNLSQEKWPMVYSQDYKAFILYNLLRNHYLARGGGSFMRNYESIFWMLDQGVFENWPQGKAVAGNVAGLAGMSVLALLGHCKYEFELQFLMVLQRCLLLENAWTENPVFTIEESLPRTGACTILENPLFGNISPFGEDTPSYRLLCQVSMPFAVLAGLESICTDGKEIQQRVRELRDEVWRRYPEGPPPAKIFMLTWHDHDDKRDCPPLDVSEMSWSSLSLAQFNALRKPGKVGPLENDVFAANTETCKSWTSLEGMLEEIKRRMMA</sequence>
<evidence type="ECO:0000256" key="2">
    <source>
        <dbReference type="SAM" id="MobiDB-lite"/>
    </source>
</evidence>
<organism evidence="4 5">
    <name type="scientific">Sporothrix schenckii 1099-18</name>
    <dbReference type="NCBI Taxonomy" id="1397361"/>
    <lineage>
        <taxon>Eukaryota</taxon>
        <taxon>Fungi</taxon>
        <taxon>Dikarya</taxon>
        <taxon>Ascomycota</taxon>
        <taxon>Pezizomycotina</taxon>
        <taxon>Sordariomycetes</taxon>
        <taxon>Sordariomycetidae</taxon>
        <taxon>Ophiostomatales</taxon>
        <taxon>Ophiostomataceae</taxon>
        <taxon>Sporothrix</taxon>
    </lineage>
</organism>
<proteinExistence type="predicted"/>
<evidence type="ECO:0000313" key="5">
    <source>
        <dbReference type="Proteomes" id="UP000033710"/>
    </source>
</evidence>
<dbReference type="PANTHER" id="PTHR10039">
    <property type="entry name" value="AMELOGENIN"/>
    <property type="match status" value="1"/>
</dbReference>
<dbReference type="Proteomes" id="UP000033710">
    <property type="component" value="Unassembled WGS sequence"/>
</dbReference>
<dbReference type="InterPro" id="IPR027417">
    <property type="entry name" value="P-loop_NTPase"/>
</dbReference>
<keyword evidence="1" id="KW-0677">Repeat</keyword>
<evidence type="ECO:0000313" key="4">
    <source>
        <dbReference type="EMBL" id="KJR81532.1"/>
    </source>
</evidence>
<comment type="caution">
    <text evidence="4">The sequence shown here is derived from an EMBL/GenBank/DDBJ whole genome shotgun (WGS) entry which is preliminary data.</text>
</comment>
<dbReference type="EMBL" id="AXCR01000011">
    <property type="protein sequence ID" value="KJR81532.1"/>
    <property type="molecule type" value="Genomic_DNA"/>
</dbReference>
<name>A0A0F2LVN9_SPOSC</name>
<dbReference type="RefSeq" id="XP_016584208.1">
    <property type="nucleotide sequence ID" value="XM_016727923.1"/>
</dbReference>
<feature type="region of interest" description="Disordered" evidence="2">
    <location>
        <begin position="261"/>
        <end position="286"/>
    </location>
</feature>
<dbReference type="Pfam" id="PF24883">
    <property type="entry name" value="NPHP3_N"/>
    <property type="match status" value="1"/>
</dbReference>
<evidence type="ECO:0000259" key="3">
    <source>
        <dbReference type="Pfam" id="PF24883"/>
    </source>
</evidence>
<reference evidence="4 5" key="2">
    <citation type="journal article" date="2015" name="Eukaryot. Cell">
        <title>Asexual propagation of a virulent clone complex in a human and feline outbreak of sporotrichosis.</title>
        <authorList>
            <person name="Teixeira Mde M."/>
            <person name="Rodrigues A.M."/>
            <person name="Tsui C.K."/>
            <person name="de Almeida L.G."/>
            <person name="Van Diepeningen A.D."/>
            <person name="van den Ende B.G."/>
            <person name="Fernandes G.F."/>
            <person name="Kano R."/>
            <person name="Hamelin R.C."/>
            <person name="Lopes-Bezerra L.M."/>
            <person name="Vasconcelos A.T."/>
            <person name="de Hoog S."/>
            <person name="de Camargo Z.P."/>
            <person name="Felipe M.S."/>
        </authorList>
    </citation>
    <scope>NUCLEOTIDE SEQUENCE [LARGE SCALE GENOMIC DNA]</scope>
    <source>
        <strain evidence="4 5">1099-18</strain>
    </source>
</reference>
<feature type="compositionally biased region" description="Polar residues" evidence="2">
    <location>
        <begin position="261"/>
        <end position="273"/>
    </location>
</feature>
<dbReference type="Gene3D" id="3.40.50.300">
    <property type="entry name" value="P-loop containing nucleotide triphosphate hydrolases"/>
    <property type="match status" value="1"/>
</dbReference>